<dbReference type="GO" id="GO:0008236">
    <property type="term" value="F:serine-type peptidase activity"/>
    <property type="evidence" value="ECO:0007669"/>
    <property type="project" value="UniProtKB-KW"/>
</dbReference>
<dbReference type="PANTHER" id="PTHR32060:SF30">
    <property type="entry name" value="CARBOXY-TERMINAL PROCESSING PROTEASE CTPA"/>
    <property type="match status" value="1"/>
</dbReference>
<feature type="domain" description="PDZ" evidence="6">
    <location>
        <begin position="119"/>
        <end position="192"/>
    </location>
</feature>
<dbReference type="EMBL" id="CVTD020000023">
    <property type="protein sequence ID" value="CRZ35213.1"/>
    <property type="molecule type" value="Genomic_DNA"/>
</dbReference>
<dbReference type="SMART" id="SM00245">
    <property type="entry name" value="TSPc"/>
    <property type="match status" value="1"/>
</dbReference>
<keyword evidence="2 5" id="KW-0645">Protease</keyword>
<evidence type="ECO:0000256" key="4">
    <source>
        <dbReference type="ARBA" id="ARBA00022825"/>
    </source>
</evidence>
<dbReference type="GO" id="GO:0007165">
    <property type="term" value="P:signal transduction"/>
    <property type="evidence" value="ECO:0007669"/>
    <property type="project" value="TreeGrafter"/>
</dbReference>
<evidence type="ECO:0000256" key="5">
    <source>
        <dbReference type="RuleBase" id="RU004404"/>
    </source>
</evidence>
<dbReference type="GO" id="GO:0030288">
    <property type="term" value="C:outer membrane-bounded periplasmic space"/>
    <property type="evidence" value="ECO:0007669"/>
    <property type="project" value="TreeGrafter"/>
</dbReference>
<evidence type="ECO:0000256" key="2">
    <source>
        <dbReference type="ARBA" id="ARBA00022670"/>
    </source>
</evidence>
<dbReference type="GO" id="GO:0004175">
    <property type="term" value="F:endopeptidase activity"/>
    <property type="evidence" value="ECO:0007669"/>
    <property type="project" value="TreeGrafter"/>
</dbReference>
<dbReference type="PANTHER" id="PTHR32060">
    <property type="entry name" value="TAIL-SPECIFIC PROTEASE"/>
    <property type="match status" value="1"/>
</dbReference>
<dbReference type="InterPro" id="IPR029045">
    <property type="entry name" value="ClpP/crotonase-like_dom_sf"/>
</dbReference>
<evidence type="ECO:0000256" key="1">
    <source>
        <dbReference type="ARBA" id="ARBA00009179"/>
    </source>
</evidence>
<dbReference type="GO" id="GO:0006508">
    <property type="term" value="P:proteolysis"/>
    <property type="evidence" value="ECO:0007669"/>
    <property type="project" value="UniProtKB-KW"/>
</dbReference>
<feature type="domain" description="Tail specific protease" evidence="7">
    <location>
        <begin position="194"/>
        <end position="382"/>
    </location>
</feature>
<sequence length="416" mass="46313">MRKNFLMGFLSGLFGAVLLFLVVGGTYFFVLDTPEKNSAAKSDITSSENEENNPYDFIIQKLSVLQKLVDTYYLDEVDEEALENGIYRGFINSLGDPYSTYFTKDEYKSLIESSTGVYHGIGAVVSQDMKTGIITIVKPYKDSPAYKAGLLPDDILYKVEGEEVTGKDLSEVVSKMKGKEGTKVNITIIREGVDEPIDFTIVRQKINIPTIEHKMLDDDIGYIQILEFDEITISQFYSAVDELEKMGMKALVVDVRDNPGGLMEAVVNILDRFLPKGKLVVYTEDKYKKRENEKTTNPDRFEKPLAVLINGKSASASEIFAGAIQDYGIGTIVGTTSYGKGIVQKVIPLTDGTAVKLTISKYFTPKGRNIHGIGIVPDVEVELADELKQMVTIPFDEDNQLQKAIEILKEQINNNQ</sequence>
<dbReference type="InterPro" id="IPR036034">
    <property type="entry name" value="PDZ_sf"/>
</dbReference>
<dbReference type="Proteomes" id="UP000236497">
    <property type="component" value="Unassembled WGS sequence"/>
</dbReference>
<evidence type="ECO:0000256" key="3">
    <source>
        <dbReference type="ARBA" id="ARBA00022801"/>
    </source>
</evidence>
<dbReference type="InterPro" id="IPR055210">
    <property type="entry name" value="CtpA/B_N"/>
</dbReference>
<accession>A0A0H5SXX3</accession>
<keyword evidence="4 5" id="KW-0720">Serine protease</keyword>
<dbReference type="SMART" id="SM00228">
    <property type="entry name" value="PDZ"/>
    <property type="match status" value="1"/>
</dbReference>
<dbReference type="InterPro" id="IPR005151">
    <property type="entry name" value="Tail-specific_protease"/>
</dbReference>
<dbReference type="AlphaFoldDB" id="A0A0H5SXX3"/>
<evidence type="ECO:0000259" key="7">
    <source>
        <dbReference type="SMART" id="SM00245"/>
    </source>
</evidence>
<proteinExistence type="inferred from homology"/>
<evidence type="ECO:0000313" key="9">
    <source>
        <dbReference type="Proteomes" id="UP000236497"/>
    </source>
</evidence>
<dbReference type="Pfam" id="PF22694">
    <property type="entry name" value="CtpB_N-like"/>
    <property type="match status" value="1"/>
</dbReference>
<comment type="similarity">
    <text evidence="1 5">Belongs to the peptidase S41A family.</text>
</comment>
<dbReference type="Gene3D" id="2.30.42.10">
    <property type="match status" value="1"/>
</dbReference>
<evidence type="ECO:0008006" key="10">
    <source>
        <dbReference type="Google" id="ProtNLM"/>
    </source>
</evidence>
<keyword evidence="9" id="KW-1185">Reference proteome</keyword>
<dbReference type="InterPro" id="IPR004447">
    <property type="entry name" value="Peptidase_S41A"/>
</dbReference>
<dbReference type="InterPro" id="IPR001478">
    <property type="entry name" value="PDZ"/>
</dbReference>
<dbReference type="RefSeq" id="WP_199179188.1">
    <property type="nucleotide sequence ID" value="NZ_CVTD020000023.1"/>
</dbReference>
<reference evidence="8 9" key="1">
    <citation type="submission" date="2015-06" db="EMBL/GenBank/DDBJ databases">
        <authorList>
            <person name="Wibberg Daniel"/>
        </authorList>
    </citation>
    <scope>NUCLEOTIDE SEQUENCE [LARGE SCALE GENOMIC DNA]</scope>
    <source>
        <strain evidence="8 9">T3/55T</strain>
    </source>
</reference>
<dbReference type="FunFam" id="2.30.42.10:FF:000063">
    <property type="entry name" value="Peptidase, S41 family"/>
    <property type="match status" value="1"/>
</dbReference>
<dbReference type="NCBIfam" id="TIGR00225">
    <property type="entry name" value="prc"/>
    <property type="match status" value="1"/>
</dbReference>
<gene>
    <name evidence="8" type="ORF">HHT355_2015</name>
</gene>
<protein>
    <recommendedName>
        <fullName evidence="10">PDZ domain-containing protein</fullName>
    </recommendedName>
</protein>
<dbReference type="Pfam" id="PF03572">
    <property type="entry name" value="Peptidase_S41"/>
    <property type="match status" value="1"/>
</dbReference>
<evidence type="ECO:0000259" key="6">
    <source>
        <dbReference type="SMART" id="SM00228"/>
    </source>
</evidence>
<organism evidence="8 9">
    <name type="scientific">Herbinix hemicellulosilytica</name>
    <dbReference type="NCBI Taxonomy" id="1564487"/>
    <lineage>
        <taxon>Bacteria</taxon>
        <taxon>Bacillati</taxon>
        <taxon>Bacillota</taxon>
        <taxon>Clostridia</taxon>
        <taxon>Lachnospirales</taxon>
        <taxon>Lachnospiraceae</taxon>
        <taxon>Herbinix</taxon>
    </lineage>
</organism>
<dbReference type="InterPro" id="IPR041489">
    <property type="entry name" value="PDZ_6"/>
</dbReference>
<dbReference type="SUPFAM" id="SSF52096">
    <property type="entry name" value="ClpP/crotonase"/>
    <property type="match status" value="1"/>
</dbReference>
<dbReference type="CDD" id="cd06782">
    <property type="entry name" value="cpPDZ_CPP-like"/>
    <property type="match status" value="1"/>
</dbReference>
<name>A0A0H5SXX3_HERHM</name>
<dbReference type="CDD" id="cd07560">
    <property type="entry name" value="Peptidase_S41_CPP"/>
    <property type="match status" value="1"/>
</dbReference>
<dbReference type="SUPFAM" id="SSF50156">
    <property type="entry name" value="PDZ domain-like"/>
    <property type="match status" value="1"/>
</dbReference>
<evidence type="ECO:0000313" key="8">
    <source>
        <dbReference type="EMBL" id="CRZ35213.1"/>
    </source>
</evidence>
<keyword evidence="3 5" id="KW-0378">Hydrolase</keyword>
<dbReference type="Pfam" id="PF17820">
    <property type="entry name" value="PDZ_6"/>
    <property type="match status" value="1"/>
</dbReference>
<dbReference type="Gene3D" id="3.90.226.10">
    <property type="entry name" value="2-enoyl-CoA Hydratase, Chain A, domain 1"/>
    <property type="match status" value="1"/>
</dbReference>